<dbReference type="GO" id="GO:0042393">
    <property type="term" value="F:histone binding"/>
    <property type="evidence" value="ECO:0007669"/>
    <property type="project" value="EnsemblFungi"/>
</dbReference>
<feature type="domain" description="Histone-binding protein RBBP4-like N-terminal" evidence="7">
    <location>
        <begin position="1"/>
        <end position="65"/>
    </location>
</feature>
<evidence type="ECO:0000256" key="5">
    <source>
        <dbReference type="ARBA" id="ARBA00023242"/>
    </source>
</evidence>
<keyword evidence="2 6" id="KW-0853">WD repeat</keyword>
<dbReference type="AlphaFoldDB" id="A0A1E3NWR7"/>
<dbReference type="GO" id="GO:0033186">
    <property type="term" value="C:CAF-1 complex"/>
    <property type="evidence" value="ECO:0007669"/>
    <property type="project" value="EnsemblFungi"/>
</dbReference>
<dbReference type="GO" id="GO:0043596">
    <property type="term" value="C:nuclear replication fork"/>
    <property type="evidence" value="ECO:0007669"/>
    <property type="project" value="EnsemblFungi"/>
</dbReference>
<dbReference type="STRING" id="683960.A0A1E3NWR7"/>
<feature type="repeat" description="WD" evidence="6">
    <location>
        <begin position="152"/>
        <end position="186"/>
    </location>
</feature>
<feature type="repeat" description="WD" evidence="6">
    <location>
        <begin position="293"/>
        <end position="336"/>
    </location>
</feature>
<protein>
    <recommendedName>
        <fullName evidence="7">Histone-binding protein RBBP4-like N-terminal domain-containing protein</fullName>
    </recommendedName>
</protein>
<dbReference type="EMBL" id="KV454213">
    <property type="protein sequence ID" value="ODQ57588.1"/>
    <property type="molecule type" value="Genomic_DNA"/>
</dbReference>
<feature type="repeat" description="WD" evidence="6">
    <location>
        <begin position="340"/>
        <end position="373"/>
    </location>
</feature>
<feature type="repeat" description="WD" evidence="6">
    <location>
        <begin position="248"/>
        <end position="283"/>
    </location>
</feature>
<dbReference type="SMART" id="SM00320">
    <property type="entry name" value="WD40"/>
    <property type="match status" value="6"/>
</dbReference>
<dbReference type="GO" id="GO:0006335">
    <property type="term" value="P:DNA replication-dependent chromatin assembly"/>
    <property type="evidence" value="ECO:0007669"/>
    <property type="project" value="EnsemblFungi"/>
</dbReference>
<organism evidence="8 9">
    <name type="scientific">Wickerhamomyces anomalus (strain ATCC 58044 / CBS 1984 / NCYC 433 / NRRL Y-366-8)</name>
    <name type="common">Yeast</name>
    <name type="synonym">Hansenula anomala</name>
    <dbReference type="NCBI Taxonomy" id="683960"/>
    <lineage>
        <taxon>Eukaryota</taxon>
        <taxon>Fungi</taxon>
        <taxon>Dikarya</taxon>
        <taxon>Ascomycota</taxon>
        <taxon>Saccharomycotina</taxon>
        <taxon>Saccharomycetes</taxon>
        <taxon>Phaffomycetales</taxon>
        <taxon>Wickerhamomycetaceae</taxon>
        <taxon>Wickerhamomyces</taxon>
    </lineage>
</organism>
<gene>
    <name evidence="8" type="ORF">WICANDRAFT_34831</name>
</gene>
<dbReference type="PROSITE" id="PS50082">
    <property type="entry name" value="WD_REPEATS_2"/>
    <property type="match status" value="4"/>
</dbReference>
<dbReference type="GO" id="GO:0005737">
    <property type="term" value="C:cytoplasm"/>
    <property type="evidence" value="ECO:0007669"/>
    <property type="project" value="EnsemblFungi"/>
</dbReference>
<evidence type="ECO:0000313" key="9">
    <source>
        <dbReference type="Proteomes" id="UP000094112"/>
    </source>
</evidence>
<evidence type="ECO:0000256" key="2">
    <source>
        <dbReference type="ARBA" id="ARBA00022574"/>
    </source>
</evidence>
<evidence type="ECO:0000259" key="7">
    <source>
        <dbReference type="Pfam" id="PF12265"/>
    </source>
</evidence>
<dbReference type="InterPro" id="IPR050459">
    <property type="entry name" value="WD_repeat_RBAP46/RBAP48/MSI1"/>
</dbReference>
<dbReference type="PROSITE" id="PS50294">
    <property type="entry name" value="WD_REPEATS_REGION"/>
    <property type="match status" value="2"/>
</dbReference>
<evidence type="ECO:0000256" key="4">
    <source>
        <dbReference type="ARBA" id="ARBA00022853"/>
    </source>
</evidence>
<dbReference type="InterPro" id="IPR019775">
    <property type="entry name" value="WD40_repeat_CS"/>
</dbReference>
<dbReference type="InterPro" id="IPR036322">
    <property type="entry name" value="WD40_repeat_dom_sf"/>
</dbReference>
<dbReference type="InterPro" id="IPR015943">
    <property type="entry name" value="WD40/YVTN_repeat-like_dom_sf"/>
</dbReference>
<evidence type="ECO:0000256" key="3">
    <source>
        <dbReference type="ARBA" id="ARBA00022737"/>
    </source>
</evidence>
<keyword evidence="9" id="KW-1185">Reference proteome</keyword>
<name>A0A1E3NWR7_WICAA</name>
<feature type="non-terminal residue" evidence="8">
    <location>
        <position position="1"/>
    </location>
</feature>
<dbReference type="GO" id="GO:1990426">
    <property type="term" value="P:mitotic recombination-dependent replication fork processing"/>
    <property type="evidence" value="ECO:0007669"/>
    <property type="project" value="EnsemblFungi"/>
</dbReference>
<dbReference type="InterPro" id="IPR001680">
    <property type="entry name" value="WD40_rpt"/>
</dbReference>
<keyword evidence="4" id="KW-0156">Chromatin regulator</keyword>
<reference evidence="8 9" key="1">
    <citation type="journal article" date="2016" name="Proc. Natl. Acad. Sci. U.S.A.">
        <title>Comparative genomics of biotechnologically important yeasts.</title>
        <authorList>
            <person name="Riley R."/>
            <person name="Haridas S."/>
            <person name="Wolfe K.H."/>
            <person name="Lopes M.R."/>
            <person name="Hittinger C.T."/>
            <person name="Goeker M."/>
            <person name="Salamov A.A."/>
            <person name="Wisecaver J.H."/>
            <person name="Long T.M."/>
            <person name="Calvey C.H."/>
            <person name="Aerts A.L."/>
            <person name="Barry K.W."/>
            <person name="Choi C."/>
            <person name="Clum A."/>
            <person name="Coughlan A.Y."/>
            <person name="Deshpande S."/>
            <person name="Douglass A.P."/>
            <person name="Hanson S.J."/>
            <person name="Klenk H.-P."/>
            <person name="LaButti K.M."/>
            <person name="Lapidus A."/>
            <person name="Lindquist E.A."/>
            <person name="Lipzen A.M."/>
            <person name="Meier-Kolthoff J.P."/>
            <person name="Ohm R.A."/>
            <person name="Otillar R.P."/>
            <person name="Pangilinan J.L."/>
            <person name="Peng Y."/>
            <person name="Rokas A."/>
            <person name="Rosa C.A."/>
            <person name="Scheuner C."/>
            <person name="Sibirny A.A."/>
            <person name="Slot J.C."/>
            <person name="Stielow J.B."/>
            <person name="Sun H."/>
            <person name="Kurtzman C.P."/>
            <person name="Blackwell M."/>
            <person name="Grigoriev I.V."/>
            <person name="Jeffries T.W."/>
        </authorList>
    </citation>
    <scope>NUCLEOTIDE SEQUENCE [LARGE SCALE GENOMIC DNA]</scope>
    <source>
        <strain evidence="9">ATCC 58044 / CBS 1984 / NCYC 433 / NRRL Y-366-8</strain>
    </source>
</reference>
<sequence length="380" mass="43503">YRRWKTNAVQLYDYLNTVNSIWPSLTVQFFPDVETVEENKKYKYRLLSGTFTSGQREDYLQLGSFTVKSEIEEVDISKYDQDLEEFISSNPISGKFNYDQKILHQGDINKARYMPQKPDLISTINNNGEIFIFDKTKHSSQPSDEFKFEIKLNSHKKEGFGLSWNNFKEGLLLSSSIDGVTKLWDITKYSKNCKIMDTPTNNFTTDSKGTNDVEWIPTHNSIFGTVGEDNIVKIFDTRTNSILKQNEPKHHTGGINALSFNHENQFCLATADSNGILNIWDIRDFSKPIFQTSKAHNGSISTISFNENKPNILATAGADDNLVKLWDFSKEEDNQLIFTHGGHMLGINDIAWNPHDDWMISSVSNDNTLQVWKPSKQLIN</sequence>
<dbReference type="PANTHER" id="PTHR22850">
    <property type="entry name" value="WD40 REPEAT FAMILY"/>
    <property type="match status" value="1"/>
</dbReference>
<dbReference type="RefSeq" id="XP_019036795.1">
    <property type="nucleotide sequence ID" value="XM_019182241.1"/>
</dbReference>
<dbReference type="Pfam" id="PF00400">
    <property type="entry name" value="WD40"/>
    <property type="match status" value="3"/>
</dbReference>
<dbReference type="GO" id="GO:0000786">
    <property type="term" value="C:nucleosome"/>
    <property type="evidence" value="ECO:0007669"/>
    <property type="project" value="EnsemblFungi"/>
</dbReference>
<proteinExistence type="predicted"/>
<dbReference type="Proteomes" id="UP000094112">
    <property type="component" value="Unassembled WGS sequence"/>
</dbReference>
<dbReference type="InterPro" id="IPR022052">
    <property type="entry name" value="Histone-bd_RBBP4-like_N"/>
</dbReference>
<dbReference type="Pfam" id="PF12265">
    <property type="entry name" value="CAF1C_H4-bd"/>
    <property type="match status" value="1"/>
</dbReference>
<evidence type="ECO:0000313" key="8">
    <source>
        <dbReference type="EMBL" id="ODQ57588.1"/>
    </source>
</evidence>
<dbReference type="OrthoDB" id="427795at2759"/>
<evidence type="ECO:0000256" key="1">
    <source>
        <dbReference type="ARBA" id="ARBA00004123"/>
    </source>
</evidence>
<evidence type="ECO:0000256" key="6">
    <source>
        <dbReference type="PROSITE-ProRule" id="PRU00221"/>
    </source>
</evidence>
<keyword evidence="3" id="KW-0677">Repeat</keyword>
<comment type="subcellular location">
    <subcellularLocation>
        <location evidence="1">Nucleus</location>
    </subcellularLocation>
</comment>
<dbReference type="SUPFAM" id="SSF50978">
    <property type="entry name" value="WD40 repeat-like"/>
    <property type="match status" value="1"/>
</dbReference>
<keyword evidence="5" id="KW-0539">Nucleus</keyword>
<dbReference type="Gene3D" id="2.130.10.10">
    <property type="entry name" value="YVTN repeat-like/Quinoprotein amine dehydrogenase"/>
    <property type="match status" value="1"/>
</dbReference>
<dbReference type="PROSITE" id="PS00678">
    <property type="entry name" value="WD_REPEATS_1"/>
    <property type="match status" value="3"/>
</dbReference>
<dbReference type="GeneID" id="30199487"/>
<accession>A0A1E3NWR7</accession>